<dbReference type="CDD" id="cd06170">
    <property type="entry name" value="LuxR_C_like"/>
    <property type="match status" value="1"/>
</dbReference>
<evidence type="ECO:0000313" key="6">
    <source>
        <dbReference type="Proteomes" id="UP001597492"/>
    </source>
</evidence>
<dbReference type="PANTHER" id="PTHR44688:SF16">
    <property type="entry name" value="DNA-BINDING TRANSCRIPTIONAL ACTIVATOR DEVR_DOSR"/>
    <property type="match status" value="1"/>
</dbReference>
<sequence length="289" mass="31159">MQRSSVLSEYELLERSLDELKRDGAFPFVFGGMASDEGVQVTALRGQITGTMAGLHVRTTRGLGGRVIAERRPKLTTHYGRSRAITHDYDRAVLGEGVRSLIAVPIEVEGAMRGVIYGASRTDAPLGPVVLGSAERTAAELARRLRARDQVVRARERAADAARVTMRAAAPITATQLELLRSSYAELRAISADVGDDALRLRLEALERRLVGIAHPELDAPRAARGPLSPRELDVLGYVALGWRNAEIGAELGLTESTVKSYLGSVLRKLGEHSRAAAVAAARREGLLP</sequence>
<organism evidence="5 6">
    <name type="scientific">Gulosibacter faecalis</name>
    <dbReference type="NCBI Taxonomy" id="272240"/>
    <lineage>
        <taxon>Bacteria</taxon>
        <taxon>Bacillati</taxon>
        <taxon>Actinomycetota</taxon>
        <taxon>Actinomycetes</taxon>
        <taxon>Micrococcales</taxon>
        <taxon>Microbacteriaceae</taxon>
        <taxon>Gulosibacter</taxon>
    </lineage>
</organism>
<dbReference type="Gene3D" id="1.10.10.10">
    <property type="entry name" value="Winged helix-like DNA-binding domain superfamily/Winged helix DNA-binding domain"/>
    <property type="match status" value="1"/>
</dbReference>
<evidence type="ECO:0000256" key="1">
    <source>
        <dbReference type="ARBA" id="ARBA00023015"/>
    </source>
</evidence>
<dbReference type="Pfam" id="PF00196">
    <property type="entry name" value="GerE"/>
    <property type="match status" value="1"/>
</dbReference>
<keyword evidence="3" id="KW-0804">Transcription</keyword>
<evidence type="ECO:0000256" key="2">
    <source>
        <dbReference type="ARBA" id="ARBA00023125"/>
    </source>
</evidence>
<dbReference type="PRINTS" id="PR00038">
    <property type="entry name" value="HTHLUXR"/>
</dbReference>
<accession>A0ABW5UVZ2</accession>
<reference evidence="6" key="1">
    <citation type="journal article" date="2019" name="Int. J. Syst. Evol. Microbiol.">
        <title>The Global Catalogue of Microorganisms (GCM) 10K type strain sequencing project: providing services to taxonomists for standard genome sequencing and annotation.</title>
        <authorList>
            <consortium name="The Broad Institute Genomics Platform"/>
            <consortium name="The Broad Institute Genome Sequencing Center for Infectious Disease"/>
            <person name="Wu L."/>
            <person name="Ma J."/>
        </authorList>
    </citation>
    <scope>NUCLEOTIDE SEQUENCE [LARGE SCALE GENOMIC DNA]</scope>
    <source>
        <strain evidence="6">TISTR 1514</strain>
    </source>
</reference>
<dbReference type="InterPro" id="IPR016032">
    <property type="entry name" value="Sig_transdc_resp-reg_C-effctor"/>
</dbReference>
<dbReference type="InterPro" id="IPR029016">
    <property type="entry name" value="GAF-like_dom_sf"/>
</dbReference>
<dbReference type="SUPFAM" id="SSF46894">
    <property type="entry name" value="C-terminal effector domain of the bipartite response regulators"/>
    <property type="match status" value="1"/>
</dbReference>
<dbReference type="PROSITE" id="PS00622">
    <property type="entry name" value="HTH_LUXR_1"/>
    <property type="match status" value="1"/>
</dbReference>
<evidence type="ECO:0000313" key="5">
    <source>
        <dbReference type="EMBL" id="MFD2757138.1"/>
    </source>
</evidence>
<gene>
    <name evidence="5" type="ORF">ACFSW7_01950</name>
</gene>
<dbReference type="EMBL" id="JBHUNE010000002">
    <property type="protein sequence ID" value="MFD2757138.1"/>
    <property type="molecule type" value="Genomic_DNA"/>
</dbReference>
<dbReference type="PROSITE" id="PS50043">
    <property type="entry name" value="HTH_LUXR_2"/>
    <property type="match status" value="1"/>
</dbReference>
<feature type="domain" description="HTH luxR-type" evidence="4">
    <location>
        <begin position="221"/>
        <end position="286"/>
    </location>
</feature>
<name>A0ABW5UVZ2_9MICO</name>
<keyword evidence="2" id="KW-0238">DNA-binding</keyword>
<dbReference type="SMART" id="SM00421">
    <property type="entry name" value="HTH_LUXR"/>
    <property type="match status" value="1"/>
</dbReference>
<evidence type="ECO:0000256" key="3">
    <source>
        <dbReference type="ARBA" id="ARBA00023163"/>
    </source>
</evidence>
<comment type="caution">
    <text evidence="5">The sequence shown here is derived from an EMBL/GenBank/DDBJ whole genome shotgun (WGS) entry which is preliminary data.</text>
</comment>
<dbReference type="InterPro" id="IPR036388">
    <property type="entry name" value="WH-like_DNA-bd_sf"/>
</dbReference>
<keyword evidence="6" id="KW-1185">Reference proteome</keyword>
<proteinExistence type="predicted"/>
<dbReference type="PANTHER" id="PTHR44688">
    <property type="entry name" value="DNA-BINDING TRANSCRIPTIONAL ACTIVATOR DEVR_DOSR"/>
    <property type="match status" value="1"/>
</dbReference>
<dbReference type="Proteomes" id="UP001597492">
    <property type="component" value="Unassembled WGS sequence"/>
</dbReference>
<evidence type="ECO:0000259" key="4">
    <source>
        <dbReference type="PROSITE" id="PS50043"/>
    </source>
</evidence>
<dbReference type="SUPFAM" id="SSF55781">
    <property type="entry name" value="GAF domain-like"/>
    <property type="match status" value="1"/>
</dbReference>
<dbReference type="Gene3D" id="3.30.450.40">
    <property type="match status" value="1"/>
</dbReference>
<dbReference type="InterPro" id="IPR000792">
    <property type="entry name" value="Tscrpt_reg_LuxR_C"/>
</dbReference>
<protein>
    <submittedName>
        <fullName evidence="5">LuxR C-terminal-related transcriptional regulator</fullName>
    </submittedName>
</protein>
<keyword evidence="1" id="KW-0805">Transcription regulation</keyword>